<feature type="region of interest" description="Disordered" evidence="1">
    <location>
        <begin position="287"/>
        <end position="362"/>
    </location>
</feature>
<feature type="chain" id="PRO_5046424571" description="GEgh 16 protein" evidence="2">
    <location>
        <begin position="19"/>
        <end position="362"/>
    </location>
</feature>
<feature type="signal peptide" evidence="2">
    <location>
        <begin position="1"/>
        <end position="18"/>
    </location>
</feature>
<organism evidence="3 4">
    <name type="scientific">Neurospora intermedia</name>
    <dbReference type="NCBI Taxonomy" id="5142"/>
    <lineage>
        <taxon>Eukaryota</taxon>
        <taxon>Fungi</taxon>
        <taxon>Dikarya</taxon>
        <taxon>Ascomycota</taxon>
        <taxon>Pezizomycotina</taxon>
        <taxon>Sordariomycetes</taxon>
        <taxon>Sordariomycetidae</taxon>
        <taxon>Sordariales</taxon>
        <taxon>Sordariaceae</taxon>
        <taxon>Neurospora</taxon>
    </lineage>
</organism>
<evidence type="ECO:0008006" key="5">
    <source>
        <dbReference type="Google" id="ProtNLM"/>
    </source>
</evidence>
<accession>A0ABR3D6I7</accession>
<dbReference type="PANTHER" id="PTHR34618">
    <property type="entry name" value="SURFACE PROTEIN MAS1, PUTATIVE-RELATED"/>
    <property type="match status" value="1"/>
</dbReference>
<keyword evidence="4" id="KW-1185">Reference proteome</keyword>
<feature type="compositionally biased region" description="Gly residues" evidence="1">
    <location>
        <begin position="291"/>
        <end position="315"/>
    </location>
</feature>
<dbReference type="Pfam" id="PF11327">
    <property type="entry name" value="Egh16-like"/>
    <property type="match status" value="1"/>
</dbReference>
<proteinExistence type="predicted"/>
<evidence type="ECO:0000313" key="4">
    <source>
        <dbReference type="Proteomes" id="UP001451303"/>
    </source>
</evidence>
<gene>
    <name evidence="3" type="ORF">QR685DRAFT_336598</name>
</gene>
<keyword evidence="2" id="KW-0732">Signal</keyword>
<dbReference type="PANTHER" id="PTHR34618:SF3">
    <property type="entry name" value="GEGH 16 PROTEIN"/>
    <property type="match status" value="1"/>
</dbReference>
<protein>
    <recommendedName>
        <fullName evidence="5">GEgh 16 protein</fullName>
    </recommendedName>
</protein>
<name>A0ABR3D6I7_NEUIN</name>
<dbReference type="Proteomes" id="UP001451303">
    <property type="component" value="Unassembled WGS sequence"/>
</dbReference>
<dbReference type="InterPro" id="IPR021476">
    <property type="entry name" value="Egh16-like"/>
</dbReference>
<evidence type="ECO:0000313" key="3">
    <source>
        <dbReference type="EMBL" id="KAL0468309.1"/>
    </source>
</evidence>
<feature type="compositionally biased region" description="Low complexity" evidence="1">
    <location>
        <begin position="316"/>
        <end position="362"/>
    </location>
</feature>
<evidence type="ECO:0000256" key="2">
    <source>
        <dbReference type="SAM" id="SignalP"/>
    </source>
</evidence>
<dbReference type="EMBL" id="JAVLET010000007">
    <property type="protein sequence ID" value="KAL0468309.1"/>
    <property type="molecule type" value="Genomic_DNA"/>
</dbReference>
<comment type="caution">
    <text evidence="3">The sequence shown here is derived from an EMBL/GenBank/DDBJ whole genome shotgun (WGS) entry which is preliminary data.</text>
</comment>
<evidence type="ECO:0000256" key="1">
    <source>
        <dbReference type="SAM" id="MobiDB-lite"/>
    </source>
</evidence>
<reference evidence="3 4" key="1">
    <citation type="submission" date="2023-09" db="EMBL/GenBank/DDBJ databases">
        <title>Multi-omics analysis of a traditional fermented food reveals byproduct-associated fungal strains for waste-to-food upcycling.</title>
        <authorList>
            <consortium name="Lawrence Berkeley National Laboratory"/>
            <person name="Rekdal V.M."/>
            <person name="Villalobos-Escobedo J.M."/>
            <person name="Rodriguez-Valeron N."/>
            <person name="Garcia M.O."/>
            <person name="Vasquez D.P."/>
            <person name="Damayanti I."/>
            <person name="Sorensen P.M."/>
            <person name="Baidoo E.E."/>
            <person name="De Carvalho A.C."/>
            <person name="Riley R."/>
            <person name="Lipzen A."/>
            <person name="He G."/>
            <person name="Yan M."/>
            <person name="Haridas S."/>
            <person name="Daum C."/>
            <person name="Yoshinaga Y."/>
            <person name="Ng V."/>
            <person name="Grigoriev I.V."/>
            <person name="Munk R."/>
            <person name="Nuraida L."/>
            <person name="Wijaya C.H."/>
            <person name="Morales P.-C."/>
            <person name="Keasling J.D."/>
        </authorList>
    </citation>
    <scope>NUCLEOTIDE SEQUENCE [LARGE SCALE GENOMIC DNA]</scope>
    <source>
        <strain evidence="3 4">FGSC 2613</strain>
    </source>
</reference>
<sequence length="362" mass="36961">MRFSTTFPLAAFVALAKAHGVILAAQGESGSPPSVGFGVNPEIARNCTTINPCQLDSVIMRDAEIKANLVNNCGRTQLAGNIDIAENTEAALAEGAVTKVKAGSKITVTIHQVNADGAGPYVCDLDETSNSGKISQNLTVTNNVPGANGISQNKIQEFNFTVTMPDNFHCTGASTGNICTVRCRNNAVAGPFGGCFAVQQTDVKPTLNTPDNIQTFKNIKDIEDERLISVATLPIAAEANRKAGSSEAQQNAAAVSAILAAGFVSKSAPVLTPTVVLGGGAAAAPTATGAAGNGNGNNAGAGNGKNRGGNGGNKNNGGNNAGNNAAGQKGKNRGTQGQNNQFQNNQKQGQFGQNQKQRQGQN</sequence>